<evidence type="ECO:0000313" key="3">
    <source>
        <dbReference type="EMBL" id="CAD7246634.1"/>
    </source>
</evidence>
<dbReference type="PANTHER" id="PTHR13136">
    <property type="entry name" value="TESTIS DEVELOPMENT PROTEIN PRTD"/>
    <property type="match status" value="1"/>
</dbReference>
<evidence type="ECO:0000259" key="2">
    <source>
        <dbReference type="Pfam" id="PF23154"/>
    </source>
</evidence>
<dbReference type="PANTHER" id="PTHR13136:SF16">
    <property type="entry name" value="KAT8 REGULATORY NSL COMPLEX SUBUNIT 3"/>
    <property type="match status" value="1"/>
</dbReference>
<evidence type="ECO:0000256" key="1">
    <source>
        <dbReference type="SAM" id="MobiDB-lite"/>
    </source>
</evidence>
<dbReference type="GO" id="GO:0045944">
    <property type="term" value="P:positive regulation of transcription by RNA polymerase II"/>
    <property type="evidence" value="ECO:0007669"/>
    <property type="project" value="TreeGrafter"/>
</dbReference>
<accession>A0A7R9A3U1</accession>
<organism evidence="3">
    <name type="scientific">Darwinula stevensoni</name>
    <dbReference type="NCBI Taxonomy" id="69355"/>
    <lineage>
        <taxon>Eukaryota</taxon>
        <taxon>Metazoa</taxon>
        <taxon>Ecdysozoa</taxon>
        <taxon>Arthropoda</taxon>
        <taxon>Crustacea</taxon>
        <taxon>Oligostraca</taxon>
        <taxon>Ostracoda</taxon>
        <taxon>Podocopa</taxon>
        <taxon>Podocopida</taxon>
        <taxon>Darwinulocopina</taxon>
        <taxon>Darwinuloidea</taxon>
        <taxon>Darwinulidae</taxon>
        <taxon>Darwinula</taxon>
    </lineage>
</organism>
<keyword evidence="4" id="KW-1185">Reference proteome</keyword>
<dbReference type="GO" id="GO:0044545">
    <property type="term" value="C:NSL complex"/>
    <property type="evidence" value="ECO:0007669"/>
    <property type="project" value="TreeGrafter"/>
</dbReference>
<dbReference type="OrthoDB" id="6415022at2759"/>
<dbReference type="EMBL" id="LR900710">
    <property type="protein sequence ID" value="CAD7246634.1"/>
    <property type="molecule type" value="Genomic_DNA"/>
</dbReference>
<dbReference type="InterPro" id="IPR029058">
    <property type="entry name" value="AB_hydrolase_fold"/>
</dbReference>
<evidence type="ECO:0000313" key="4">
    <source>
        <dbReference type="Proteomes" id="UP000677054"/>
    </source>
</evidence>
<protein>
    <recommendedName>
        <fullName evidence="2">KANSL3 helical domain-containing protein</fullName>
    </recommendedName>
</protein>
<dbReference type="Proteomes" id="UP000677054">
    <property type="component" value="Unassembled WGS sequence"/>
</dbReference>
<feature type="region of interest" description="Disordered" evidence="1">
    <location>
        <begin position="966"/>
        <end position="990"/>
    </location>
</feature>
<feature type="region of interest" description="Disordered" evidence="1">
    <location>
        <begin position="478"/>
        <end position="503"/>
    </location>
</feature>
<feature type="region of interest" description="Disordered" evidence="1">
    <location>
        <begin position="897"/>
        <end position="948"/>
    </location>
</feature>
<proteinExistence type="predicted"/>
<sequence>MGFGLLDCYISMEVSESLPDSPAHGCLADHTYAKSWNWSPSHILYWPTKYLFTSREIHIAHTSGANEGRLDVEMVVSESEPPFDAIKAETLLEEAVKEAEKVCCNGVDDQDWEKSVDQLSWTSEQRKLFSKVTEILNAVYLSMLSSKGSVHCAAVYRSRMDSCAKQFCRLMCQDSMEVKLGGWLHVLLMKHLSPSYLALYMELLQALRAKSPGVFDSVTSEARMADSMMDFLEKKPWDPAASSLSHLKLTKPRDGITILFLHGSLSKKQRASMRMQFWIDQLSHMGRVIPVTLASLDDNGRTRSLDAILSSLKSHVSDAKTQHPDKPLVIVGWGTWAALTSHVCLEEAASISAVVCLGFPTRGIFGARGEADDPLLFCKVPFLFILGSQAINARISDIERLREKMKCQTRLIVLEGGDHWLRLPKGCKVIHHVTQGMVDKALMMEVADFISLVLSPPPDVLTSLTMVPGSNTYMNNHHLPCQSKDIGQKNRYSGSGRGDLSYDQATKKNSFEDTLNNTHPYIMSVTSALNRMGPARSRGFAALQTKLTSVPSLRGRRAPHKNSSLTFGSRLSSWQSRSPVAMQTSKSFHPGPSSHKYHHVILQTGSGAGGDGGHQVVALNSSPLSDERRASYIDAGQQSSSITGSPTLRSLLDANSPGKKVQKTQQRGTFHGEFQRLSQLLNNPNLMKASSSTSRVENEHLANVPHGSSIRMRLPFRSDSKFVAAIPANRAPKTVLSTDFTPGPPVKIYPVREVKPPVVKLSMRIPPSPHLNSNSLKSFQPCEPIQVRYTDPQCLTTSQDAISSILEGSHQTEESQLRSQQQLPQDNSVEAVFPPDSSMLSKVVSTCNLETTPVVLHQLPSLSHSASTYQQDIDQREDPPLKEASFPVIDLTVAGEPKENSINLSDEVQAIPEEVPVKSSSPGTSQDEESKLQAKVGQDGETSGDEETYINILPPEKNHMVLEGDESSDVSSRRSVRMQSQQGDPERMGAVTRAVKRKAQNSPNPLNLTPSLVGKRRKVEKQHAALAVSPKLPLLRRVTRSSPHLGTLKK</sequence>
<dbReference type="InterPro" id="IPR026555">
    <property type="entry name" value="NSL3/Tex30"/>
</dbReference>
<name>A0A7R9A3U1_9CRUS</name>
<dbReference type="EMBL" id="CAJPEV010001193">
    <property type="protein sequence ID" value="CAG0891279.1"/>
    <property type="molecule type" value="Genomic_DNA"/>
</dbReference>
<gene>
    <name evidence="3" type="ORF">DSTB1V02_LOCUS6482</name>
</gene>
<dbReference type="InterPro" id="IPR056519">
    <property type="entry name" value="KANSL3_1st"/>
</dbReference>
<dbReference type="Pfam" id="PF23154">
    <property type="entry name" value="KANSL3_1st"/>
    <property type="match status" value="1"/>
</dbReference>
<dbReference type="Gene3D" id="3.40.50.1820">
    <property type="entry name" value="alpha/beta hydrolase"/>
    <property type="match status" value="1"/>
</dbReference>
<dbReference type="AlphaFoldDB" id="A0A7R9A3U1"/>
<reference evidence="3" key="1">
    <citation type="submission" date="2020-11" db="EMBL/GenBank/DDBJ databases">
        <authorList>
            <person name="Tran Van P."/>
        </authorList>
    </citation>
    <scope>NUCLEOTIDE SEQUENCE</scope>
</reference>
<dbReference type="SUPFAM" id="SSF53474">
    <property type="entry name" value="alpha/beta-Hydrolases"/>
    <property type="match status" value="1"/>
</dbReference>
<feature type="domain" description="KANSL3 helical" evidence="2">
    <location>
        <begin position="122"/>
        <end position="226"/>
    </location>
</feature>